<dbReference type="Gene3D" id="3.60.21.10">
    <property type="match status" value="1"/>
</dbReference>
<dbReference type="InterPro" id="IPR004843">
    <property type="entry name" value="Calcineurin-like_PHP"/>
</dbReference>
<sequence length="225" mass="25698">MIWKHDANRQGRDFFVGDLHGQLALLQAALARVGFDRDKDRLFCVGDLIDRGPDSLACLSLAFEPWFHGVRGNHEMLAYQALVEGGRDWRLWLMNGGEWIECYDRDDVRHRLIQALERLPYAREVEVNGYRIGMVHAEPPAAWSMIETQGTRHRHDILWGRTRIQCHDETPVSGIDLVIVGHTIVLYPVRLGNVLYIDTGAFHTRQLTLMDAGEALAWKDSTSRG</sequence>
<dbReference type="EMBL" id="FOPY01000004">
    <property type="protein sequence ID" value="SFH42945.1"/>
    <property type="molecule type" value="Genomic_DNA"/>
</dbReference>
<dbReference type="PANTHER" id="PTHR42850">
    <property type="entry name" value="METALLOPHOSPHOESTERASE"/>
    <property type="match status" value="1"/>
</dbReference>
<dbReference type="AlphaFoldDB" id="A0A1I2ZZ43"/>
<dbReference type="GO" id="GO:0008803">
    <property type="term" value="F:bis(5'-nucleosyl)-tetraphosphatase (symmetrical) activity"/>
    <property type="evidence" value="ECO:0007669"/>
    <property type="project" value="TreeGrafter"/>
</dbReference>
<dbReference type="InterPro" id="IPR006186">
    <property type="entry name" value="Ser/Thr-sp_prot-phosphatase"/>
</dbReference>
<dbReference type="GO" id="GO:0005737">
    <property type="term" value="C:cytoplasm"/>
    <property type="evidence" value="ECO:0007669"/>
    <property type="project" value="TreeGrafter"/>
</dbReference>
<dbReference type="InterPro" id="IPR029052">
    <property type="entry name" value="Metallo-depent_PP-like"/>
</dbReference>
<evidence type="ECO:0000313" key="2">
    <source>
        <dbReference type="EMBL" id="SFH42945.1"/>
    </source>
</evidence>
<organism evidence="2 3">
    <name type="scientific">Modicisalibacter xianhensis</name>
    <dbReference type="NCBI Taxonomy" id="442341"/>
    <lineage>
        <taxon>Bacteria</taxon>
        <taxon>Pseudomonadati</taxon>
        <taxon>Pseudomonadota</taxon>
        <taxon>Gammaproteobacteria</taxon>
        <taxon>Oceanospirillales</taxon>
        <taxon>Halomonadaceae</taxon>
        <taxon>Modicisalibacter</taxon>
    </lineage>
</organism>
<dbReference type="InterPro" id="IPR050126">
    <property type="entry name" value="Ap4A_hydrolase"/>
</dbReference>
<keyword evidence="3" id="KW-1185">Reference proteome</keyword>
<dbReference type="GO" id="GO:0110154">
    <property type="term" value="P:RNA decapping"/>
    <property type="evidence" value="ECO:0007669"/>
    <property type="project" value="TreeGrafter"/>
</dbReference>
<dbReference type="STRING" id="442341.SAMN04487959_10422"/>
<protein>
    <submittedName>
        <fullName evidence="2">Serine/threonine protein phosphatase 1</fullName>
    </submittedName>
</protein>
<feature type="domain" description="Serine/threonine specific protein phosphatases" evidence="1">
    <location>
        <begin position="70"/>
        <end position="75"/>
    </location>
</feature>
<dbReference type="SUPFAM" id="SSF56300">
    <property type="entry name" value="Metallo-dependent phosphatases"/>
    <property type="match status" value="1"/>
</dbReference>
<name>A0A1I2ZZ43_9GAMM</name>
<dbReference type="PANTHER" id="PTHR42850:SF4">
    <property type="entry name" value="ZINC-DEPENDENT ENDOPOLYPHOSPHATASE"/>
    <property type="match status" value="1"/>
</dbReference>
<evidence type="ECO:0000259" key="1">
    <source>
        <dbReference type="PROSITE" id="PS00125"/>
    </source>
</evidence>
<dbReference type="Pfam" id="PF00149">
    <property type="entry name" value="Metallophos"/>
    <property type="match status" value="1"/>
</dbReference>
<dbReference type="RefSeq" id="WP_092844389.1">
    <property type="nucleotide sequence ID" value="NZ_FOPY01000004.1"/>
</dbReference>
<accession>A0A1I2ZZ43</accession>
<dbReference type="PROSITE" id="PS00125">
    <property type="entry name" value="SER_THR_PHOSPHATASE"/>
    <property type="match status" value="1"/>
</dbReference>
<gene>
    <name evidence="2" type="ORF">SAMN04487959_10422</name>
</gene>
<dbReference type="Proteomes" id="UP000199040">
    <property type="component" value="Unassembled WGS sequence"/>
</dbReference>
<evidence type="ECO:0000313" key="3">
    <source>
        <dbReference type="Proteomes" id="UP000199040"/>
    </source>
</evidence>
<dbReference type="GO" id="GO:0016791">
    <property type="term" value="F:phosphatase activity"/>
    <property type="evidence" value="ECO:0007669"/>
    <property type="project" value="TreeGrafter"/>
</dbReference>
<reference evidence="2 3" key="1">
    <citation type="submission" date="2016-10" db="EMBL/GenBank/DDBJ databases">
        <authorList>
            <person name="de Groot N.N."/>
        </authorList>
    </citation>
    <scope>NUCLEOTIDE SEQUENCE [LARGE SCALE GENOMIC DNA]</scope>
    <source>
        <strain evidence="2 3">CGMCC 1.6848</strain>
    </source>
</reference>
<proteinExistence type="predicted"/>